<comment type="similarity">
    <text evidence="2 10">Belongs to the Wnt family.</text>
</comment>
<evidence type="ECO:0000256" key="6">
    <source>
        <dbReference type="ARBA" id="ARBA00022687"/>
    </source>
</evidence>
<proteinExistence type="evidence at transcript level"/>
<sequence length="356" mass="39640">MRVATCIHIVLTIVFIITLNCVQVNYAWLSMFNIEAIGINSIENNETCEIIPGLVNRQVVICKRNLEVMDSVSNGASIAILECQAQFQYRRWNCSIVDPYTVFGPVLDSGTREAAFVSSITAAGVVHAVTRSCSLGELSKCGCDRTLSGISPDGFMWSGCSDDVAYGIRFSRKFVDASESTNRVSIARRLMNLHNNRAGRRVIKDHMKLGCKCHGISGSCEVRSCWRSLPSFKRVGSVLKTKFDDATKVARQNISSRQQLVPVNPHFGPHTNSDLVYLKNSPNFCERNLSIGSLGTENRTCNKDSKAIDSCELLCCGRGYHTKNQTISEQCMCKFYWCCFRKCKICIRTAEISTCQ</sequence>
<dbReference type="PRINTS" id="PR01349">
    <property type="entry name" value="WNTPROTEIN"/>
</dbReference>
<evidence type="ECO:0000256" key="8">
    <source>
        <dbReference type="ARBA" id="ARBA00023180"/>
    </source>
</evidence>
<dbReference type="GO" id="GO:0005615">
    <property type="term" value="C:extracellular space"/>
    <property type="evidence" value="ECO:0007669"/>
    <property type="project" value="TreeGrafter"/>
</dbReference>
<evidence type="ECO:0000256" key="2">
    <source>
        <dbReference type="ARBA" id="ARBA00005683"/>
    </source>
</evidence>
<reference evidence="12" key="2">
    <citation type="submission" date="2023-01" db="EMBL/GenBank/DDBJ databases">
        <authorList>
            <person name="Medina-Feliciano J.G."/>
        </authorList>
    </citation>
    <scope>NUCLEOTIDE SEQUENCE</scope>
</reference>
<keyword evidence="11" id="KW-0812">Transmembrane</keyword>
<evidence type="ECO:0000256" key="10">
    <source>
        <dbReference type="RuleBase" id="RU003500"/>
    </source>
</evidence>
<keyword evidence="11" id="KW-1133">Transmembrane helix</keyword>
<dbReference type="GO" id="GO:0005109">
    <property type="term" value="F:frizzled binding"/>
    <property type="evidence" value="ECO:0007669"/>
    <property type="project" value="TreeGrafter"/>
</dbReference>
<keyword evidence="3 10" id="KW-0217">Developmental protein</keyword>
<comment type="function">
    <text evidence="10">Ligand for members of the frizzled family of seven transmembrane receptors.</text>
</comment>
<dbReference type="Gene3D" id="3.30.2460.20">
    <property type="match status" value="1"/>
</dbReference>
<evidence type="ECO:0000256" key="11">
    <source>
        <dbReference type="SAM" id="Phobius"/>
    </source>
</evidence>
<feature type="transmembrane region" description="Helical" evidence="11">
    <location>
        <begin position="7"/>
        <end position="29"/>
    </location>
</feature>
<dbReference type="InterPro" id="IPR018161">
    <property type="entry name" value="Wnt_CS"/>
</dbReference>
<organism evidence="12">
    <name type="scientific">Holothuria glaberrima</name>
    <name type="common">Brown rock sea cucumber</name>
    <dbReference type="NCBI Taxonomy" id="31192"/>
    <lineage>
        <taxon>Eukaryota</taxon>
        <taxon>Metazoa</taxon>
        <taxon>Echinodermata</taxon>
        <taxon>Eleutherozoa</taxon>
        <taxon>Echinozoa</taxon>
        <taxon>Holothuroidea</taxon>
        <taxon>Aspidochirotacea</taxon>
        <taxon>Aspidochirotida</taxon>
        <taxon>Holothuriidae</taxon>
        <taxon>Holothuria</taxon>
    </lineage>
</organism>
<dbReference type="EMBL" id="BK062968">
    <property type="protein sequence ID" value="DBA11524.1"/>
    <property type="molecule type" value="mRNA"/>
</dbReference>
<dbReference type="InterPro" id="IPR005817">
    <property type="entry name" value="Wnt"/>
</dbReference>
<keyword evidence="7" id="KW-1015">Disulfide bond</keyword>
<evidence type="ECO:0000256" key="1">
    <source>
        <dbReference type="ARBA" id="ARBA00004498"/>
    </source>
</evidence>
<evidence type="ECO:0000256" key="9">
    <source>
        <dbReference type="ARBA" id="ARBA00023288"/>
    </source>
</evidence>
<dbReference type="PANTHER" id="PTHR12027:SF101">
    <property type="entry name" value="PROTEIN WNT-4"/>
    <property type="match status" value="1"/>
</dbReference>
<keyword evidence="8" id="KW-0325">Glycoprotein</keyword>
<dbReference type="GO" id="GO:0030182">
    <property type="term" value="P:neuron differentiation"/>
    <property type="evidence" value="ECO:0007669"/>
    <property type="project" value="TreeGrafter"/>
</dbReference>
<dbReference type="PROSITE" id="PS00246">
    <property type="entry name" value="WNT1"/>
    <property type="match status" value="1"/>
</dbReference>
<evidence type="ECO:0000256" key="7">
    <source>
        <dbReference type="ARBA" id="ARBA00023157"/>
    </source>
</evidence>
<comment type="subcellular location">
    <subcellularLocation>
        <location evidence="1 10">Secreted</location>
        <location evidence="1 10">Extracellular space</location>
        <location evidence="1 10">Extracellular matrix</location>
    </subcellularLocation>
</comment>
<dbReference type="AlphaFoldDB" id="A0AA48SFD2"/>
<protein>
    <recommendedName>
        <fullName evidence="10">Protein Wnt</fullName>
    </recommendedName>
</protein>
<evidence type="ECO:0000313" key="12">
    <source>
        <dbReference type="EMBL" id="DBA11524.1"/>
    </source>
</evidence>
<keyword evidence="9" id="KW-0449">Lipoprotein</keyword>
<dbReference type="FunFam" id="3.30.2460.20:FF:000001">
    <property type="entry name" value="Wnt homolog"/>
    <property type="match status" value="1"/>
</dbReference>
<dbReference type="PANTHER" id="PTHR12027">
    <property type="entry name" value="WNT RELATED"/>
    <property type="match status" value="1"/>
</dbReference>
<keyword evidence="6 10" id="KW-0879">Wnt signaling pathway</keyword>
<dbReference type="GO" id="GO:0005125">
    <property type="term" value="F:cytokine activity"/>
    <property type="evidence" value="ECO:0007669"/>
    <property type="project" value="TreeGrafter"/>
</dbReference>
<evidence type="ECO:0000256" key="4">
    <source>
        <dbReference type="ARBA" id="ARBA00022525"/>
    </source>
</evidence>
<evidence type="ECO:0000256" key="3">
    <source>
        <dbReference type="ARBA" id="ARBA00022473"/>
    </source>
</evidence>
<name>A0AA48SFD2_HOLGL</name>
<dbReference type="InterPro" id="IPR043158">
    <property type="entry name" value="Wnt_C"/>
</dbReference>
<dbReference type="GO" id="GO:0060070">
    <property type="term" value="P:canonical Wnt signaling pathway"/>
    <property type="evidence" value="ECO:0007669"/>
    <property type="project" value="TreeGrafter"/>
</dbReference>
<dbReference type="CDD" id="cd19336">
    <property type="entry name" value="Wnt_Wnt4"/>
    <property type="match status" value="1"/>
</dbReference>
<dbReference type="GO" id="GO:0045165">
    <property type="term" value="P:cell fate commitment"/>
    <property type="evidence" value="ECO:0007669"/>
    <property type="project" value="TreeGrafter"/>
</dbReference>
<evidence type="ECO:0000256" key="5">
    <source>
        <dbReference type="ARBA" id="ARBA00022530"/>
    </source>
</evidence>
<dbReference type="Pfam" id="PF00110">
    <property type="entry name" value="wnt"/>
    <property type="match status" value="1"/>
</dbReference>
<accession>A0AA48SFD2</accession>
<keyword evidence="5" id="KW-0272">Extracellular matrix</keyword>
<reference evidence="12" key="1">
    <citation type="journal article" date="2023" name="Genes (Basel)">
        <title>Characterization and Expression of Holothurian Wnt Signaling Genes during Adult Intestinal Organogenesis.</title>
        <authorList>
            <person name="Auger N.A."/>
            <person name="Medina-Feliciano J.G."/>
            <person name="Quispe-Parra D.J."/>
            <person name="Colon-Marrero S."/>
            <person name="Ortiz-Zuazaga H."/>
            <person name="Garcia-Arraras J.E."/>
        </authorList>
    </citation>
    <scope>NUCLEOTIDE SEQUENCE</scope>
</reference>
<dbReference type="SMART" id="SM00097">
    <property type="entry name" value="WNT1"/>
    <property type="match status" value="1"/>
</dbReference>
<keyword evidence="11" id="KW-0472">Membrane</keyword>
<keyword evidence="4" id="KW-0964">Secreted</keyword>